<dbReference type="EMBL" id="JAVFCB010000004">
    <property type="protein sequence ID" value="MDQ4214078.1"/>
    <property type="molecule type" value="Genomic_DNA"/>
</dbReference>
<gene>
    <name evidence="1" type="ORF">RBR11_09125</name>
</gene>
<evidence type="ECO:0000313" key="1">
    <source>
        <dbReference type="EMBL" id="MDQ4214078.1"/>
    </source>
</evidence>
<protein>
    <submittedName>
        <fullName evidence="1">Uncharacterized protein</fullName>
    </submittedName>
</protein>
<proteinExistence type="predicted"/>
<comment type="caution">
    <text evidence="1">The sequence shown here is derived from an EMBL/GenBank/DDBJ whole genome shotgun (WGS) entry which is preliminary data.</text>
</comment>
<evidence type="ECO:0000313" key="2">
    <source>
        <dbReference type="Proteomes" id="UP001230289"/>
    </source>
</evidence>
<reference evidence="1 2" key="1">
    <citation type="submission" date="2023-08" db="EMBL/GenBank/DDBJ databases">
        <title>Microbacterium sp. nov., isolated from a waste landfill.</title>
        <authorList>
            <person name="Wen W."/>
        </authorList>
    </citation>
    <scope>NUCLEOTIDE SEQUENCE [LARGE SCALE GENOMIC DNA]</scope>
    <source>
        <strain evidence="1 2">ASV81</strain>
    </source>
</reference>
<dbReference type="Proteomes" id="UP001230289">
    <property type="component" value="Unassembled WGS sequence"/>
</dbReference>
<organism evidence="1 2">
    <name type="scientific">Microbacterium capsulatum</name>
    <dbReference type="NCBI Taxonomy" id="3041921"/>
    <lineage>
        <taxon>Bacteria</taxon>
        <taxon>Bacillati</taxon>
        <taxon>Actinomycetota</taxon>
        <taxon>Actinomycetes</taxon>
        <taxon>Micrococcales</taxon>
        <taxon>Microbacteriaceae</taxon>
        <taxon>Microbacterium</taxon>
    </lineage>
</organism>
<accession>A0ABU0XG40</accession>
<dbReference type="RefSeq" id="WP_308489011.1">
    <property type="nucleotide sequence ID" value="NZ_JAVFCB010000004.1"/>
</dbReference>
<sequence length="426" mass="47557">MPYTEVRSVFDIKDLVDDLNSIHRSHAVVVVTPRQDGSFPFDADAIGEGIKNMSVKVYKIADPDLTYELTDALPPKLNVFGGAARLYPRGIAWADDMIAAPLFFAVEDELGMAKRQYTLIEKAKGFSHLPNRVLRVAAPETPSMSPHSDLAPLRRPVAEQLPNVATPAPSETEPLAADWEQVASQQLAARDETIADRDATIAERDYTISTLQARVFEESDRVARLTEMYIATQENDRQARARTAKAVERERELLVENAELKKKLSDERETRRVQVKGAKARVTVASSSVPSYRPELFPDLSAAATFAIQSEWVEWVPASEKPAHPLPEYLLGERFAQTLDDLDPAFQSKSLRAVVSVLTGLAIEKRQVHPLRVSSSSPAITRDDGSTCYRAYIEENVPSARRLHYWKLPDGTIELSRIVVHDDYQP</sequence>
<name>A0ABU0XG40_9MICO</name>
<keyword evidence="2" id="KW-1185">Reference proteome</keyword>